<dbReference type="SMART" id="SM00066">
    <property type="entry name" value="GAL4"/>
    <property type="match status" value="1"/>
</dbReference>
<name>A0A0A1T3R6_9HYPO</name>
<dbReference type="STRING" id="1531966.A0A0A1T3R6"/>
<dbReference type="HOGENOM" id="CLU_021599_2_0_1"/>
<dbReference type="Gene3D" id="4.10.240.10">
    <property type="entry name" value="Zn(2)-C6 fungal-type DNA-binding domain"/>
    <property type="match status" value="1"/>
</dbReference>
<dbReference type="GO" id="GO:0008270">
    <property type="term" value="F:zinc ion binding"/>
    <property type="evidence" value="ECO:0007669"/>
    <property type="project" value="InterPro"/>
</dbReference>
<dbReference type="Pfam" id="PF00172">
    <property type="entry name" value="Zn_clus"/>
    <property type="match status" value="1"/>
</dbReference>
<dbReference type="PANTHER" id="PTHR38111">
    <property type="entry name" value="ZN(2)-C6 FUNGAL-TYPE DOMAIN-CONTAINING PROTEIN-RELATED"/>
    <property type="match status" value="1"/>
</dbReference>
<proteinExistence type="predicted"/>
<gene>
    <name evidence="4" type="ORF">VHEMI07510</name>
</gene>
<feature type="region of interest" description="Disordered" evidence="2">
    <location>
        <begin position="78"/>
        <end position="102"/>
    </location>
</feature>
<evidence type="ECO:0000256" key="2">
    <source>
        <dbReference type="SAM" id="MobiDB-lite"/>
    </source>
</evidence>
<dbReference type="SUPFAM" id="SSF57701">
    <property type="entry name" value="Zn2/Cys6 DNA-binding domain"/>
    <property type="match status" value="1"/>
</dbReference>
<protein>
    <recommendedName>
        <fullName evidence="3">Zn(2)-C6 fungal-type domain-containing protein</fullName>
    </recommendedName>
</protein>
<evidence type="ECO:0000313" key="4">
    <source>
        <dbReference type="EMBL" id="CEJ91821.1"/>
    </source>
</evidence>
<keyword evidence="5" id="KW-1185">Reference proteome</keyword>
<dbReference type="AlphaFoldDB" id="A0A0A1T3R6"/>
<dbReference type="PROSITE" id="PS50048">
    <property type="entry name" value="ZN2_CY6_FUNGAL_2"/>
    <property type="match status" value="1"/>
</dbReference>
<evidence type="ECO:0000313" key="5">
    <source>
        <dbReference type="Proteomes" id="UP000039046"/>
    </source>
</evidence>
<evidence type="ECO:0000259" key="3">
    <source>
        <dbReference type="PROSITE" id="PS50048"/>
    </source>
</evidence>
<dbReference type="CDD" id="cd00067">
    <property type="entry name" value="GAL4"/>
    <property type="match status" value="1"/>
</dbReference>
<sequence length="528" mass="59421">MVGVPGRSKGCNTCIQRKVKCDQGKPTCGNCAKAKRICGGYQRKTGWVFSSDVELPVREANALTANANSVICHGRWTNKQSKQSKSRHGQRQSSSLSPKEEELGTGMSHYTFVIDDSATPSPLSSPSPIQAISNLSAQWEQLRNAFIGMYLPDTLFISSRRVDGVTGNWLTELKGESIASKALETAVAACASVQVGQDKGDMMLISQGREIYQASLQHMRAALANSELRSTDATLAACMALSLYELFANRMGDDCMYEAHAKGAMALLQMRGPDSLQSPLAHSIFLGLRRQIVLNCLVKHEVMFINKGAWTAKPWGKYKKNSVDRCLDALYMLPPIQIMLDDARRETEPTKIRQLCLEVVSNCWKVDAFLQQWYEEVEKAHVGPMYWPVFSSTRGDHGKPNIFSTVFEFSHFSISYQLTTYWSGLYVTHEVLKKANEILAGLDPFQADEFNAAVKRSEETWMRHSRYVCQSHEFFMKRENGRAGLLVGLAMLKGCYYNFMDYPELCAEELAWVRFRIEENNRRLSMPL</sequence>
<dbReference type="EMBL" id="CDHN01000004">
    <property type="protein sequence ID" value="CEJ91821.1"/>
    <property type="molecule type" value="Genomic_DNA"/>
</dbReference>
<accession>A0A0A1T3R6</accession>
<feature type="domain" description="Zn(2)-C6 fungal-type" evidence="3">
    <location>
        <begin position="10"/>
        <end position="38"/>
    </location>
</feature>
<dbReference type="OrthoDB" id="5126878at2759"/>
<dbReference type="PANTHER" id="PTHR38111:SF11">
    <property type="entry name" value="TRANSCRIPTION FACTOR DOMAIN-CONTAINING PROTEIN-RELATED"/>
    <property type="match status" value="1"/>
</dbReference>
<organism evidence="4 5">
    <name type="scientific">[Torrubiella] hemipterigena</name>
    <dbReference type="NCBI Taxonomy" id="1531966"/>
    <lineage>
        <taxon>Eukaryota</taxon>
        <taxon>Fungi</taxon>
        <taxon>Dikarya</taxon>
        <taxon>Ascomycota</taxon>
        <taxon>Pezizomycotina</taxon>
        <taxon>Sordariomycetes</taxon>
        <taxon>Hypocreomycetidae</taxon>
        <taxon>Hypocreales</taxon>
        <taxon>Clavicipitaceae</taxon>
        <taxon>Clavicipitaceae incertae sedis</taxon>
        <taxon>'Torrubiella' clade</taxon>
    </lineage>
</organism>
<dbReference type="InterPro" id="IPR036864">
    <property type="entry name" value="Zn2-C6_fun-type_DNA-bd_sf"/>
</dbReference>
<evidence type="ECO:0000256" key="1">
    <source>
        <dbReference type="ARBA" id="ARBA00023242"/>
    </source>
</evidence>
<dbReference type="Proteomes" id="UP000039046">
    <property type="component" value="Unassembled WGS sequence"/>
</dbReference>
<keyword evidence="1" id="KW-0539">Nucleus</keyword>
<reference evidence="4 5" key="1">
    <citation type="journal article" date="2015" name="Genome Announc.">
        <title>Draft Genome Sequence and Gene Annotation of the Entomopathogenic Fungus Verticillium hemipterigenum.</title>
        <authorList>
            <person name="Horn F."/>
            <person name="Habel A."/>
            <person name="Scharf D.H."/>
            <person name="Dworschak J."/>
            <person name="Brakhage A.A."/>
            <person name="Guthke R."/>
            <person name="Hertweck C."/>
            <person name="Linde J."/>
        </authorList>
    </citation>
    <scope>NUCLEOTIDE SEQUENCE [LARGE SCALE GENOMIC DNA]</scope>
</reference>
<dbReference type="InterPro" id="IPR001138">
    <property type="entry name" value="Zn2Cys6_DnaBD"/>
</dbReference>
<dbReference type="InterPro" id="IPR053178">
    <property type="entry name" value="Osmoadaptation_assoc"/>
</dbReference>
<dbReference type="GO" id="GO:0000981">
    <property type="term" value="F:DNA-binding transcription factor activity, RNA polymerase II-specific"/>
    <property type="evidence" value="ECO:0007669"/>
    <property type="project" value="InterPro"/>
</dbReference>